<dbReference type="Proteomes" id="UP001501447">
    <property type="component" value="Unassembled WGS sequence"/>
</dbReference>
<organism evidence="10 11">
    <name type="scientific">Streptomyces axinellae</name>
    <dbReference type="NCBI Taxonomy" id="552788"/>
    <lineage>
        <taxon>Bacteria</taxon>
        <taxon>Bacillati</taxon>
        <taxon>Actinomycetota</taxon>
        <taxon>Actinomycetes</taxon>
        <taxon>Kitasatosporales</taxon>
        <taxon>Streptomycetaceae</taxon>
        <taxon>Streptomyces</taxon>
    </lineage>
</organism>
<protein>
    <recommendedName>
        <fullName evidence="7">DNA 3'-5' helicase</fullName>
        <ecNumber evidence="7">5.6.2.4</ecNumber>
    </recommendedName>
</protein>
<dbReference type="EMBL" id="BAAARJ010000006">
    <property type="protein sequence ID" value="GAA2607266.1"/>
    <property type="molecule type" value="Genomic_DNA"/>
</dbReference>
<dbReference type="PROSITE" id="PS51194">
    <property type="entry name" value="HELICASE_CTER"/>
    <property type="match status" value="1"/>
</dbReference>
<comment type="similarity">
    <text evidence="1">Belongs to the helicase family. RecQ subfamily.</text>
</comment>
<keyword evidence="11" id="KW-1185">Reference proteome</keyword>
<proteinExistence type="inferred from homology"/>
<evidence type="ECO:0000256" key="4">
    <source>
        <dbReference type="ARBA" id="ARBA00023125"/>
    </source>
</evidence>
<dbReference type="Gene3D" id="3.40.50.300">
    <property type="entry name" value="P-loop containing nucleotide triphosphate hydrolases"/>
    <property type="match status" value="2"/>
</dbReference>
<dbReference type="SUPFAM" id="SSF52540">
    <property type="entry name" value="P-loop containing nucleoside triphosphate hydrolases"/>
    <property type="match status" value="1"/>
</dbReference>
<feature type="domain" description="Helicase C-terminal" evidence="9">
    <location>
        <begin position="390"/>
        <end position="546"/>
    </location>
</feature>
<evidence type="ECO:0000259" key="8">
    <source>
        <dbReference type="PROSITE" id="PS51192"/>
    </source>
</evidence>
<dbReference type="InterPro" id="IPR027417">
    <property type="entry name" value="P-loop_NTPase"/>
</dbReference>
<comment type="caution">
    <text evidence="10">The sequence shown here is derived from an EMBL/GenBank/DDBJ whole genome shotgun (WGS) entry which is preliminary data.</text>
</comment>
<evidence type="ECO:0000256" key="3">
    <source>
        <dbReference type="ARBA" id="ARBA00022840"/>
    </source>
</evidence>
<evidence type="ECO:0000313" key="10">
    <source>
        <dbReference type="EMBL" id="GAA2607266.1"/>
    </source>
</evidence>
<dbReference type="RefSeq" id="WP_344564483.1">
    <property type="nucleotide sequence ID" value="NZ_BAAARJ010000006.1"/>
</dbReference>
<dbReference type="Pfam" id="PF00270">
    <property type="entry name" value="DEAD"/>
    <property type="match status" value="1"/>
</dbReference>
<feature type="domain" description="Helicase ATP-binding" evidence="8">
    <location>
        <begin position="173"/>
        <end position="362"/>
    </location>
</feature>
<keyword evidence="5" id="KW-0413">Isomerase</keyword>
<sequence>MATDNWTGAKTLFHELVQHRDVQRLPELPQATGTLRRLRDALPSGLSGWRDIASLTRQILLEAQARENTTGFTVPLLTGLPTREQWEAAACQTGVRDHGANLWVQALPWHPPVSDQASRAAAEEDLRQVHLGEDSPHRRKLESFLADPFFTAALGPEHSHYVSAGQRQAARAITLAEPGSTTVICLPTGHGKTAVALAPALLASASSGVSVVVVPTNVLAADLERRAFTIVDRLGQHSPTRRYAFTSGLSDDERRQIRQDIAAGRQRLVFTSPESLVRSLKQPLEEAAQAGLLNYFVIDEAHLVEQWGNSFRTEFQTMASHRRMWLSKAPEGRQPVTVAMSATLTGQQVETLGSLFASPQEAKVIWASQLRHEPSYYIDTFSSEADRQSAVLDAVAHLPKPLILYTTKVEDAQEWTNRLRSHGLHRVAGVTGESSDAERRETLAGWSGKASTEEVTTRFDIVVGTSAFGLGVDLDDVKTIVHACLPETVDRYYQEVGRAGRNGSPCIAYLATTRRDEAIANYMSDEAVIGAPRAWQRWEAMFHSRMTSHDRHRVSLDAYPTDMHEGFKRNRQWNIRILNLMVRSGLVAFHPPQPPVRMEGETESAWEARRDHFFATAESYADVELLDSDARNSERFLTRFKAERRKMLESRASALQELKEALRGDRCISDVLREYYRIPHGPGFRRTGATCRGCPHCRATAARHTSGFYRLAGEPYPLLPLPESARPLPLRAYFGDRQCLSLWWDDGDDQALVSRLVEGLVRRRVCVVGGPGLSSRIRNQLQTTARTRAVITDDDGALLANWPGPVIWLADSNTTAPGPAIAERLAWDVPTYLIHPWAMQHPEHDHERLVAIHPANLSIRCALEEL</sequence>
<dbReference type="PROSITE" id="PS51192">
    <property type="entry name" value="HELICASE_ATP_BIND_1"/>
    <property type="match status" value="1"/>
</dbReference>
<accession>A0ABN3PYM1</accession>
<evidence type="ECO:0000256" key="6">
    <source>
        <dbReference type="ARBA" id="ARBA00034617"/>
    </source>
</evidence>
<keyword evidence="3" id="KW-0067">ATP-binding</keyword>
<keyword evidence="4" id="KW-0238">DNA-binding</keyword>
<evidence type="ECO:0000313" key="11">
    <source>
        <dbReference type="Proteomes" id="UP001501447"/>
    </source>
</evidence>
<dbReference type="Pfam" id="PF00271">
    <property type="entry name" value="Helicase_C"/>
    <property type="match status" value="1"/>
</dbReference>
<evidence type="ECO:0000259" key="9">
    <source>
        <dbReference type="PROSITE" id="PS51194"/>
    </source>
</evidence>
<keyword evidence="2" id="KW-0547">Nucleotide-binding</keyword>
<name>A0ABN3PYM1_9ACTN</name>
<evidence type="ECO:0000256" key="2">
    <source>
        <dbReference type="ARBA" id="ARBA00022741"/>
    </source>
</evidence>
<reference evidence="10 11" key="1">
    <citation type="journal article" date="2019" name="Int. J. Syst. Evol. Microbiol.">
        <title>The Global Catalogue of Microorganisms (GCM) 10K type strain sequencing project: providing services to taxonomists for standard genome sequencing and annotation.</title>
        <authorList>
            <consortium name="The Broad Institute Genomics Platform"/>
            <consortium name="The Broad Institute Genome Sequencing Center for Infectious Disease"/>
            <person name="Wu L."/>
            <person name="Ma J."/>
        </authorList>
    </citation>
    <scope>NUCLEOTIDE SEQUENCE [LARGE SCALE GENOMIC DNA]</scope>
    <source>
        <strain evidence="10 11">JCM 16373</strain>
    </source>
</reference>
<dbReference type="InterPro" id="IPR014001">
    <property type="entry name" value="Helicase_ATP-bd"/>
</dbReference>
<dbReference type="SMART" id="SM00490">
    <property type="entry name" value="HELICc"/>
    <property type="match status" value="1"/>
</dbReference>
<gene>
    <name evidence="10" type="ORF">GCM10009863_20870</name>
</gene>
<dbReference type="NCBIfam" id="NF041063">
    <property type="entry name" value="DpdF"/>
    <property type="match status" value="1"/>
</dbReference>
<dbReference type="InterPro" id="IPR001650">
    <property type="entry name" value="Helicase_C-like"/>
</dbReference>
<evidence type="ECO:0000256" key="5">
    <source>
        <dbReference type="ARBA" id="ARBA00023235"/>
    </source>
</evidence>
<dbReference type="SMART" id="SM00487">
    <property type="entry name" value="DEXDc"/>
    <property type="match status" value="1"/>
</dbReference>
<dbReference type="EC" id="5.6.2.4" evidence="7"/>
<dbReference type="PANTHER" id="PTHR13710">
    <property type="entry name" value="DNA HELICASE RECQ FAMILY MEMBER"/>
    <property type="match status" value="1"/>
</dbReference>
<comment type="catalytic activity">
    <reaction evidence="6">
        <text>Couples ATP hydrolysis with the unwinding of duplex DNA by translocating in the 3'-5' direction.</text>
        <dbReference type="EC" id="5.6.2.4"/>
    </reaction>
</comment>
<dbReference type="PANTHER" id="PTHR13710:SF105">
    <property type="entry name" value="ATP-DEPENDENT DNA HELICASE Q1"/>
    <property type="match status" value="1"/>
</dbReference>
<dbReference type="InterPro" id="IPR011545">
    <property type="entry name" value="DEAD/DEAH_box_helicase_dom"/>
</dbReference>
<evidence type="ECO:0000256" key="1">
    <source>
        <dbReference type="ARBA" id="ARBA00005446"/>
    </source>
</evidence>
<evidence type="ECO:0000256" key="7">
    <source>
        <dbReference type="ARBA" id="ARBA00034808"/>
    </source>
</evidence>